<evidence type="ECO:0000313" key="3">
    <source>
        <dbReference type="Proteomes" id="UP000052008"/>
    </source>
</evidence>
<reference evidence="2 3" key="1">
    <citation type="journal article" date="2015" name="Microbiome">
        <title>Genomic resolution of linkages in carbon, nitrogen, and sulfur cycling among widespread estuary sediment bacteria.</title>
        <authorList>
            <person name="Baker B.J."/>
            <person name="Lazar C.S."/>
            <person name="Teske A.P."/>
            <person name="Dick G.J."/>
        </authorList>
    </citation>
    <scope>NUCLEOTIDE SEQUENCE [LARGE SCALE GENOMIC DNA]</scope>
    <source>
        <strain evidence="2">DG_24</strain>
    </source>
</reference>
<dbReference type="PANTHER" id="PTHR36842">
    <property type="entry name" value="PROTEIN TOLB HOMOLOG"/>
    <property type="match status" value="1"/>
</dbReference>
<dbReference type="SUPFAM" id="SSF82171">
    <property type="entry name" value="DPP6 N-terminal domain-like"/>
    <property type="match status" value="1"/>
</dbReference>
<dbReference type="InterPro" id="IPR011042">
    <property type="entry name" value="6-blade_b-propeller_TolB-like"/>
</dbReference>
<dbReference type="Pfam" id="PF07676">
    <property type="entry name" value="PD40"/>
    <property type="match status" value="2"/>
</dbReference>
<dbReference type="EMBL" id="LIZS01000006">
    <property type="protein sequence ID" value="KPJ54140.1"/>
    <property type="molecule type" value="Genomic_DNA"/>
</dbReference>
<sequence length="328" mass="36606">MVEKRAPWVCTASLALLLIVLVGGCPRDEATSPEETRTVPHQGRYGIYALDPVTEEVELVVSSSGNYAFLRLSNAGDRFLFSRKIDGDADEDEEICTIGTDGNGLWRLTDNDWWDLYPCWSPDDSRIAFLSFRDSDLDVYVMDADGGNVALLYDSGSHDADIDWGGDRIAFTTGSRIWTVNDDGTDPTQITDPPRAGEWGNANLPFGDYDPRFSPDASRIAFERLVDDTSPHGNYDIYVIDSSGTDETRLTETGFSQGLASWSHQGDRMVYSVAAIGTEGRYDIYMMDSDGAHNRNITPDYFPDGFLCHSPQFSLDDSRIFFVGEWWE</sequence>
<dbReference type="STRING" id="1703770.AMJ39_01690"/>
<protein>
    <recommendedName>
        <fullName evidence="4">Dipeptidylpeptidase IV N-terminal domain-containing protein</fullName>
    </recommendedName>
</protein>
<dbReference type="PANTHER" id="PTHR36842:SF1">
    <property type="entry name" value="PROTEIN TOLB"/>
    <property type="match status" value="1"/>
</dbReference>
<name>A0A0S7WX18_UNCT6</name>
<organism evidence="2 3">
    <name type="scientific">candidate division TA06 bacterium DG_24</name>
    <dbReference type="NCBI Taxonomy" id="1703770"/>
    <lineage>
        <taxon>Bacteria</taxon>
        <taxon>Bacteria division TA06</taxon>
    </lineage>
</organism>
<evidence type="ECO:0008006" key="4">
    <source>
        <dbReference type="Google" id="ProtNLM"/>
    </source>
</evidence>
<dbReference type="Gene3D" id="2.120.10.30">
    <property type="entry name" value="TolB, C-terminal domain"/>
    <property type="match status" value="2"/>
</dbReference>
<gene>
    <name evidence="2" type="ORF">AMJ39_01690</name>
</gene>
<dbReference type="AlphaFoldDB" id="A0A0S7WX18"/>
<evidence type="ECO:0000313" key="2">
    <source>
        <dbReference type="EMBL" id="KPJ54140.1"/>
    </source>
</evidence>
<comment type="similarity">
    <text evidence="1">Belongs to the TolB family.</text>
</comment>
<comment type="caution">
    <text evidence="2">The sequence shown here is derived from an EMBL/GenBank/DDBJ whole genome shotgun (WGS) entry which is preliminary data.</text>
</comment>
<proteinExistence type="inferred from homology"/>
<dbReference type="Proteomes" id="UP000052008">
    <property type="component" value="Unassembled WGS sequence"/>
</dbReference>
<evidence type="ECO:0000256" key="1">
    <source>
        <dbReference type="ARBA" id="ARBA00009820"/>
    </source>
</evidence>
<dbReference type="PROSITE" id="PS51257">
    <property type="entry name" value="PROKAR_LIPOPROTEIN"/>
    <property type="match status" value="1"/>
</dbReference>
<dbReference type="InterPro" id="IPR011659">
    <property type="entry name" value="WD40"/>
</dbReference>
<accession>A0A0S7WX18</accession>